<evidence type="ECO:0000259" key="2">
    <source>
        <dbReference type="PROSITE" id="PS51673"/>
    </source>
</evidence>
<keyword evidence="5" id="KW-1185">Reference proteome</keyword>
<feature type="compositionally biased region" description="Polar residues" evidence="1">
    <location>
        <begin position="211"/>
        <end position="250"/>
    </location>
</feature>
<name>A0A9P4M6H9_9PEZI</name>
<evidence type="ECO:0000259" key="3">
    <source>
        <dbReference type="PROSITE" id="PS51938"/>
    </source>
</evidence>
<feature type="region of interest" description="Disordered" evidence="1">
    <location>
        <begin position="101"/>
        <end position="286"/>
    </location>
</feature>
<evidence type="ECO:0008006" key="6">
    <source>
        <dbReference type="Google" id="ProtNLM"/>
    </source>
</evidence>
<dbReference type="PROSITE" id="PS51673">
    <property type="entry name" value="SUZ"/>
    <property type="match status" value="1"/>
</dbReference>
<dbReference type="Proteomes" id="UP000799772">
    <property type="component" value="Unassembled WGS sequence"/>
</dbReference>
<organism evidence="4 5">
    <name type="scientific">Rhizodiscina lignyota</name>
    <dbReference type="NCBI Taxonomy" id="1504668"/>
    <lineage>
        <taxon>Eukaryota</taxon>
        <taxon>Fungi</taxon>
        <taxon>Dikarya</taxon>
        <taxon>Ascomycota</taxon>
        <taxon>Pezizomycotina</taxon>
        <taxon>Dothideomycetes</taxon>
        <taxon>Pleosporomycetidae</taxon>
        <taxon>Aulographales</taxon>
        <taxon>Rhizodiscinaceae</taxon>
        <taxon>Rhizodiscina</taxon>
    </lineage>
</organism>
<feature type="domain" description="SUZ" evidence="2">
    <location>
        <begin position="76"/>
        <end position="171"/>
    </location>
</feature>
<comment type="caution">
    <text evidence="4">The sequence shown here is derived from an EMBL/GenBank/DDBJ whole genome shotgun (WGS) entry which is preliminary data.</text>
</comment>
<feature type="compositionally biased region" description="Low complexity" evidence="1">
    <location>
        <begin position="170"/>
        <end position="183"/>
    </location>
</feature>
<feature type="compositionally biased region" description="Polar residues" evidence="1">
    <location>
        <begin position="184"/>
        <end position="193"/>
    </location>
</feature>
<feature type="domain" description="SUZ-C" evidence="3">
    <location>
        <begin position="234"/>
        <end position="277"/>
    </location>
</feature>
<dbReference type="OrthoDB" id="5422283at2759"/>
<accession>A0A9P4M6H9</accession>
<feature type="compositionally biased region" description="Basic and acidic residues" evidence="1">
    <location>
        <begin position="56"/>
        <end position="66"/>
    </location>
</feature>
<proteinExistence type="predicted"/>
<protein>
    <recommendedName>
        <fullName evidence="6">SUZ domain-containing protein</fullName>
    </recommendedName>
</protein>
<evidence type="ECO:0000313" key="5">
    <source>
        <dbReference type="Proteomes" id="UP000799772"/>
    </source>
</evidence>
<feature type="compositionally biased region" description="Basic and acidic residues" evidence="1">
    <location>
        <begin position="132"/>
        <end position="166"/>
    </location>
</feature>
<gene>
    <name evidence="4" type="ORF">NA57DRAFT_60265</name>
</gene>
<reference evidence="4" key="1">
    <citation type="journal article" date="2020" name="Stud. Mycol.">
        <title>101 Dothideomycetes genomes: a test case for predicting lifestyles and emergence of pathogens.</title>
        <authorList>
            <person name="Haridas S."/>
            <person name="Albert R."/>
            <person name="Binder M."/>
            <person name="Bloem J."/>
            <person name="Labutti K."/>
            <person name="Salamov A."/>
            <person name="Andreopoulos B."/>
            <person name="Baker S."/>
            <person name="Barry K."/>
            <person name="Bills G."/>
            <person name="Bluhm B."/>
            <person name="Cannon C."/>
            <person name="Castanera R."/>
            <person name="Culley D."/>
            <person name="Daum C."/>
            <person name="Ezra D."/>
            <person name="Gonzalez J."/>
            <person name="Henrissat B."/>
            <person name="Kuo A."/>
            <person name="Liang C."/>
            <person name="Lipzen A."/>
            <person name="Lutzoni F."/>
            <person name="Magnuson J."/>
            <person name="Mondo S."/>
            <person name="Nolan M."/>
            <person name="Ohm R."/>
            <person name="Pangilinan J."/>
            <person name="Park H.-J."/>
            <person name="Ramirez L."/>
            <person name="Alfaro M."/>
            <person name="Sun H."/>
            <person name="Tritt A."/>
            <person name="Yoshinaga Y."/>
            <person name="Zwiers L.-H."/>
            <person name="Turgeon B."/>
            <person name="Goodwin S."/>
            <person name="Spatafora J."/>
            <person name="Crous P."/>
            <person name="Grigoriev I."/>
        </authorList>
    </citation>
    <scope>NUCLEOTIDE SEQUENCE</scope>
    <source>
        <strain evidence="4">CBS 133067</strain>
    </source>
</reference>
<evidence type="ECO:0000313" key="4">
    <source>
        <dbReference type="EMBL" id="KAF2094854.1"/>
    </source>
</evidence>
<dbReference type="InterPro" id="IPR024642">
    <property type="entry name" value="SUZ-C"/>
</dbReference>
<feature type="region of interest" description="Disordered" evidence="1">
    <location>
        <begin position="35"/>
        <end position="66"/>
    </location>
</feature>
<dbReference type="PROSITE" id="PS51938">
    <property type="entry name" value="SUZ_C"/>
    <property type="match status" value="1"/>
</dbReference>
<dbReference type="EMBL" id="ML978133">
    <property type="protein sequence ID" value="KAF2094854.1"/>
    <property type="molecule type" value="Genomic_DNA"/>
</dbReference>
<dbReference type="InterPro" id="IPR024771">
    <property type="entry name" value="SUZ"/>
</dbReference>
<sequence>MSGKNAVPDAWDDDWETIADVRHIARSVVSGLTHALSKKQEIPSQNQTPEPPARLSKAERKAKHVEANKQLWDAAESPERPIFLQARENVPLTSEFKPAMKVLSRKPPPAKVAEASRAMGGLSIADEDSEEEERRRNAESFAERQARAQKEREEKQRKYLEVRERLFGTPASGSEEAPSRSSSKNGQHSTSRNSSRGKGRGKGDIDGHASSADQSPARASTQKRQLYDPNYTSKPQSAYVQRTSGANSRPETPGEEQHIRQPKGPDSSGRGGFGFTARGNRVGSST</sequence>
<evidence type="ECO:0000256" key="1">
    <source>
        <dbReference type="SAM" id="MobiDB-lite"/>
    </source>
</evidence>
<dbReference type="AlphaFoldDB" id="A0A9P4M6H9"/>